<evidence type="ECO:0000256" key="1">
    <source>
        <dbReference type="ARBA" id="ARBA00004141"/>
    </source>
</evidence>
<dbReference type="Pfam" id="PF06271">
    <property type="entry name" value="RDD"/>
    <property type="match status" value="1"/>
</dbReference>
<dbReference type="PANTHER" id="PTHR38480:SF1">
    <property type="entry name" value="SLR0254 PROTEIN"/>
    <property type="match status" value="1"/>
</dbReference>
<name>A0A512RGX5_9BACT</name>
<evidence type="ECO:0000313" key="7">
    <source>
        <dbReference type="EMBL" id="GEP94953.1"/>
    </source>
</evidence>
<dbReference type="GO" id="GO:0016020">
    <property type="term" value="C:membrane"/>
    <property type="evidence" value="ECO:0007669"/>
    <property type="project" value="UniProtKB-SubCell"/>
</dbReference>
<comment type="subcellular location">
    <subcellularLocation>
        <location evidence="1">Membrane</location>
        <topology evidence="1">Multi-pass membrane protein</topology>
    </subcellularLocation>
</comment>
<dbReference type="InterPro" id="IPR010432">
    <property type="entry name" value="RDD"/>
</dbReference>
<organism evidence="7 8">
    <name type="scientific">Chitinophaga cymbidii</name>
    <dbReference type="NCBI Taxonomy" id="1096750"/>
    <lineage>
        <taxon>Bacteria</taxon>
        <taxon>Pseudomonadati</taxon>
        <taxon>Bacteroidota</taxon>
        <taxon>Chitinophagia</taxon>
        <taxon>Chitinophagales</taxon>
        <taxon>Chitinophagaceae</taxon>
        <taxon>Chitinophaga</taxon>
    </lineage>
</organism>
<dbReference type="EMBL" id="BKAU01000001">
    <property type="protein sequence ID" value="GEP94953.1"/>
    <property type="molecule type" value="Genomic_DNA"/>
</dbReference>
<dbReference type="Proteomes" id="UP000321436">
    <property type="component" value="Unassembled WGS sequence"/>
</dbReference>
<protein>
    <recommendedName>
        <fullName evidence="6">RDD domain-containing protein</fullName>
    </recommendedName>
</protein>
<evidence type="ECO:0000256" key="2">
    <source>
        <dbReference type="ARBA" id="ARBA00022692"/>
    </source>
</evidence>
<feature type="domain" description="RDD" evidence="6">
    <location>
        <begin position="18"/>
        <end position="166"/>
    </location>
</feature>
<proteinExistence type="predicted"/>
<evidence type="ECO:0000259" key="6">
    <source>
        <dbReference type="Pfam" id="PF06271"/>
    </source>
</evidence>
<keyword evidence="8" id="KW-1185">Reference proteome</keyword>
<evidence type="ECO:0000256" key="5">
    <source>
        <dbReference type="SAM" id="Phobius"/>
    </source>
</evidence>
<evidence type="ECO:0000256" key="3">
    <source>
        <dbReference type="ARBA" id="ARBA00022989"/>
    </source>
</evidence>
<accession>A0A512RGX5</accession>
<dbReference type="RefSeq" id="WP_146858798.1">
    <property type="nucleotide sequence ID" value="NZ_BKAU01000001.1"/>
</dbReference>
<gene>
    <name evidence="7" type="ORF">CCY01nite_12130</name>
</gene>
<feature type="transmembrane region" description="Helical" evidence="5">
    <location>
        <begin position="25"/>
        <end position="47"/>
    </location>
</feature>
<keyword evidence="2 5" id="KW-0812">Transmembrane</keyword>
<sequence>MSIIKIPTAFNIDLEFEVADFGRRLAAYVIDLLIRIAYVALMSWLIYRVIGVEGDGDMPFFIFVMLPVSLYYLISEMLMSGQSLGKKVMSLKVVSILGNTPGISQILLRWMFRLVESPLLSFVLLGAAMQEESGIGILLALGMAILPLVIVLRSPYNQRLGDITAGTIVVRNQQKASIDDTIFREINQENYVPQFSQVLRLSDRDLGKIKAVLDNAYRTKNAVMASRIAARVQEVLHIETDMEPVLFLETLLNDYNYLVTRD</sequence>
<evidence type="ECO:0000256" key="4">
    <source>
        <dbReference type="ARBA" id="ARBA00023136"/>
    </source>
</evidence>
<feature type="transmembrane region" description="Helical" evidence="5">
    <location>
        <begin position="59"/>
        <end position="79"/>
    </location>
</feature>
<comment type="caution">
    <text evidence="7">The sequence shown here is derived from an EMBL/GenBank/DDBJ whole genome shotgun (WGS) entry which is preliminary data.</text>
</comment>
<keyword evidence="3 5" id="KW-1133">Transmembrane helix</keyword>
<dbReference type="OrthoDB" id="9814143at2"/>
<dbReference type="PANTHER" id="PTHR38480">
    <property type="entry name" value="SLR0254 PROTEIN"/>
    <property type="match status" value="1"/>
</dbReference>
<dbReference type="AlphaFoldDB" id="A0A512RGX5"/>
<keyword evidence="4 5" id="KW-0472">Membrane</keyword>
<reference evidence="7 8" key="1">
    <citation type="submission" date="2019-07" db="EMBL/GenBank/DDBJ databases">
        <title>Whole genome shotgun sequence of Chitinophaga cymbidii NBRC 109752.</title>
        <authorList>
            <person name="Hosoyama A."/>
            <person name="Uohara A."/>
            <person name="Ohji S."/>
            <person name="Ichikawa N."/>
        </authorList>
    </citation>
    <scope>NUCLEOTIDE SEQUENCE [LARGE SCALE GENOMIC DNA]</scope>
    <source>
        <strain evidence="7 8">NBRC 109752</strain>
    </source>
</reference>
<evidence type="ECO:0000313" key="8">
    <source>
        <dbReference type="Proteomes" id="UP000321436"/>
    </source>
</evidence>
<feature type="transmembrane region" description="Helical" evidence="5">
    <location>
        <begin position="135"/>
        <end position="152"/>
    </location>
</feature>